<keyword evidence="3" id="KW-1185">Reference proteome</keyword>
<feature type="region of interest" description="Disordered" evidence="1">
    <location>
        <begin position="1"/>
        <end position="51"/>
    </location>
</feature>
<evidence type="ECO:0000313" key="2">
    <source>
        <dbReference type="EMBL" id="MED6209470.1"/>
    </source>
</evidence>
<gene>
    <name evidence="2" type="ORF">PIB30_055003</name>
</gene>
<comment type="caution">
    <text evidence="2">The sequence shown here is derived from an EMBL/GenBank/DDBJ whole genome shotgun (WGS) entry which is preliminary data.</text>
</comment>
<sequence length="108" mass="11925">MEKSIGKARKNMESKDRKKEAENKRNMAPRAGAPLRTITQYPGSHSGGFCPHRAAARLTRATARSKVNSSINTDRETTRTFGTGLIPAIRPLDRMGSVSCVTTIHNWD</sequence>
<feature type="compositionally biased region" description="Basic and acidic residues" evidence="1">
    <location>
        <begin position="1"/>
        <end position="25"/>
    </location>
</feature>
<protein>
    <submittedName>
        <fullName evidence="2">Uncharacterized protein</fullName>
    </submittedName>
</protein>
<reference evidence="2 3" key="1">
    <citation type="journal article" date="2023" name="Plants (Basel)">
        <title>Bridging the Gap: Combining Genomics and Transcriptomics Approaches to Understand Stylosanthes scabra, an Orphan Legume from the Brazilian Caatinga.</title>
        <authorList>
            <person name="Ferreira-Neto J.R.C."/>
            <person name="da Silva M.D."/>
            <person name="Binneck E."/>
            <person name="de Melo N.F."/>
            <person name="da Silva R.H."/>
            <person name="de Melo A.L.T.M."/>
            <person name="Pandolfi V."/>
            <person name="Bustamante F.O."/>
            <person name="Brasileiro-Vidal A.C."/>
            <person name="Benko-Iseppon A.M."/>
        </authorList>
    </citation>
    <scope>NUCLEOTIDE SEQUENCE [LARGE SCALE GENOMIC DNA]</scope>
    <source>
        <tissue evidence="2">Leaves</tissue>
    </source>
</reference>
<organism evidence="2 3">
    <name type="scientific">Stylosanthes scabra</name>
    <dbReference type="NCBI Taxonomy" id="79078"/>
    <lineage>
        <taxon>Eukaryota</taxon>
        <taxon>Viridiplantae</taxon>
        <taxon>Streptophyta</taxon>
        <taxon>Embryophyta</taxon>
        <taxon>Tracheophyta</taxon>
        <taxon>Spermatophyta</taxon>
        <taxon>Magnoliopsida</taxon>
        <taxon>eudicotyledons</taxon>
        <taxon>Gunneridae</taxon>
        <taxon>Pentapetalae</taxon>
        <taxon>rosids</taxon>
        <taxon>fabids</taxon>
        <taxon>Fabales</taxon>
        <taxon>Fabaceae</taxon>
        <taxon>Papilionoideae</taxon>
        <taxon>50 kb inversion clade</taxon>
        <taxon>dalbergioids sensu lato</taxon>
        <taxon>Dalbergieae</taxon>
        <taxon>Pterocarpus clade</taxon>
        <taxon>Stylosanthes</taxon>
    </lineage>
</organism>
<accession>A0ABU6YGC9</accession>
<proteinExistence type="predicted"/>
<dbReference type="Proteomes" id="UP001341840">
    <property type="component" value="Unassembled WGS sequence"/>
</dbReference>
<evidence type="ECO:0000256" key="1">
    <source>
        <dbReference type="SAM" id="MobiDB-lite"/>
    </source>
</evidence>
<dbReference type="EMBL" id="JASCZI010242080">
    <property type="protein sequence ID" value="MED6209470.1"/>
    <property type="molecule type" value="Genomic_DNA"/>
</dbReference>
<evidence type="ECO:0000313" key="3">
    <source>
        <dbReference type="Proteomes" id="UP001341840"/>
    </source>
</evidence>
<name>A0ABU6YGC9_9FABA</name>